<feature type="domain" description="EMC2 TPR-like" evidence="5">
    <location>
        <begin position="347"/>
        <end position="423"/>
    </location>
</feature>
<dbReference type="InterPro" id="IPR055217">
    <property type="entry name" value="TPR_EMC2"/>
</dbReference>
<dbReference type="AlphaFoldDB" id="A0ABD0VQW6"/>
<evidence type="ECO:0000256" key="4">
    <source>
        <dbReference type="SAM" id="MobiDB-lite"/>
    </source>
</evidence>
<dbReference type="GO" id="GO:0072546">
    <property type="term" value="C:EMC complex"/>
    <property type="evidence" value="ECO:0007669"/>
    <property type="project" value="UniProtKB-UniRule"/>
</dbReference>
<reference evidence="6 7" key="1">
    <citation type="journal article" date="2024" name="Plant Biotechnol. J.">
        <title>Dendrobium thyrsiflorum genome and its molecular insights into genes involved in important horticultural traits.</title>
        <authorList>
            <person name="Chen B."/>
            <person name="Wang J.Y."/>
            <person name="Zheng P.J."/>
            <person name="Li K.L."/>
            <person name="Liang Y.M."/>
            <person name="Chen X.F."/>
            <person name="Zhang C."/>
            <person name="Zhao X."/>
            <person name="He X."/>
            <person name="Zhang G.Q."/>
            <person name="Liu Z.J."/>
            <person name="Xu Q."/>
        </authorList>
    </citation>
    <scope>NUCLEOTIDE SEQUENCE [LARGE SCALE GENOMIC DNA]</scope>
    <source>
        <strain evidence="6">GZMU011</strain>
    </source>
</reference>
<sequence length="516" mass="58081">MVGATEEARLNQLENQVDNGGGGAWEYLCLVRKLKARRSEKVLRHGLFILNSPIARSKLGGEEWTLYEQVAVAAMDCHRNDIANDCIEALSKKFPGSIRVGRLKGMLLEAKGAWPDAEKIYAQLLVDNPLDQPLVNGISLVFWYLLMHGKRKIIEVEGDEEDWANDDLSEDVGGKKQSTVIIVSVGRSINFSKEIMAGRKVEVLEGELGQLKTNFEEKIFDFQNQFSSIHEKMDGRFVALEELMKKMIDDKQNPTSSETIDGQGKGGNPNPSRGRENLEVEVLEGDDGMPPLEPLSREELSRGYDRQEVEYVGRREEFYRRGAGFERIQRQGADFEGGRTDFHRRGVILKRKVAIAKAQGNLAAAVEYLNNYLETFMADHDAWRELAELYISIQMYKQAAFCYEELILSQPTIPLYHLAYADVLYTMGGLENLQAAKKYYASTINLTGGKNTRALYGICLSSVAINQLTKGRNKDEKDSADLQPLAAEALLKDYKERAPEKLPLVTTMLRNIKLLS</sequence>
<evidence type="ECO:0000259" key="5">
    <source>
        <dbReference type="Pfam" id="PF22890"/>
    </source>
</evidence>
<dbReference type="Gene3D" id="1.25.40.10">
    <property type="entry name" value="Tetratricopeptide repeat domain"/>
    <property type="match status" value="1"/>
</dbReference>
<evidence type="ECO:0000313" key="6">
    <source>
        <dbReference type="EMBL" id="KAL0927579.1"/>
    </source>
</evidence>
<accession>A0ABD0VQW6</accession>
<keyword evidence="3" id="KW-0472">Membrane</keyword>
<evidence type="ECO:0000256" key="3">
    <source>
        <dbReference type="RuleBase" id="RU367091"/>
    </source>
</evidence>
<name>A0ABD0VQW6_DENTH</name>
<dbReference type="Pfam" id="PF22890">
    <property type="entry name" value="TPR_EMC2"/>
    <property type="match status" value="1"/>
</dbReference>
<feature type="region of interest" description="Disordered" evidence="4">
    <location>
        <begin position="249"/>
        <end position="275"/>
    </location>
</feature>
<dbReference type="SUPFAM" id="SSF48452">
    <property type="entry name" value="TPR-like"/>
    <property type="match status" value="1"/>
</dbReference>
<keyword evidence="2" id="KW-0802">TPR repeat</keyword>
<dbReference type="EMBL" id="JANQDX010000002">
    <property type="protein sequence ID" value="KAL0927579.1"/>
    <property type="molecule type" value="Genomic_DNA"/>
</dbReference>
<dbReference type="InterPro" id="IPR011990">
    <property type="entry name" value="TPR-like_helical_dom_sf"/>
</dbReference>
<proteinExistence type="inferred from homology"/>
<keyword evidence="3" id="KW-0256">Endoplasmic reticulum</keyword>
<comment type="subcellular location">
    <subcellularLocation>
        <location evidence="3">Endoplasmic reticulum membrane</location>
        <topology evidence="3">Peripheral membrane protein</topology>
        <orientation evidence="3">Cytoplasmic side</orientation>
    </subcellularLocation>
</comment>
<organism evidence="6 7">
    <name type="scientific">Dendrobium thyrsiflorum</name>
    <name type="common">Pinecone-like raceme dendrobium</name>
    <name type="synonym">Orchid</name>
    <dbReference type="NCBI Taxonomy" id="117978"/>
    <lineage>
        <taxon>Eukaryota</taxon>
        <taxon>Viridiplantae</taxon>
        <taxon>Streptophyta</taxon>
        <taxon>Embryophyta</taxon>
        <taxon>Tracheophyta</taxon>
        <taxon>Spermatophyta</taxon>
        <taxon>Magnoliopsida</taxon>
        <taxon>Liliopsida</taxon>
        <taxon>Asparagales</taxon>
        <taxon>Orchidaceae</taxon>
        <taxon>Epidendroideae</taxon>
        <taxon>Malaxideae</taxon>
        <taxon>Dendrobiinae</taxon>
        <taxon>Dendrobium</taxon>
    </lineage>
</organism>
<comment type="caution">
    <text evidence="6">The sequence shown here is derived from an EMBL/GenBank/DDBJ whole genome shotgun (WGS) entry which is preliminary data.</text>
</comment>
<comment type="subunit">
    <text evidence="3">Component of the ER membrane protein complex (EMC).</text>
</comment>
<gene>
    <name evidence="6" type="ORF">M5K25_001763</name>
</gene>
<keyword evidence="1" id="KW-0677">Repeat</keyword>
<dbReference type="PANTHER" id="PTHR12760">
    <property type="entry name" value="TETRATRICOPEPTIDE REPEAT PROTEIN"/>
    <property type="match status" value="1"/>
</dbReference>
<protein>
    <recommendedName>
        <fullName evidence="3">ER membrane protein complex subunit 2</fullName>
    </recommendedName>
</protein>
<dbReference type="InterPro" id="IPR039856">
    <property type="entry name" value="EMC2-like"/>
</dbReference>
<comment type="similarity">
    <text evidence="3">Belongs to the EMC2 family.</text>
</comment>
<evidence type="ECO:0000256" key="2">
    <source>
        <dbReference type="ARBA" id="ARBA00022803"/>
    </source>
</evidence>
<dbReference type="Proteomes" id="UP001552299">
    <property type="component" value="Unassembled WGS sequence"/>
</dbReference>
<comment type="function">
    <text evidence="3">Part of the endoplasmic reticulum membrane protein complex (EMC) that enables the energy-independent insertion into endoplasmic reticulum membranes of newly synthesized membrane proteins.</text>
</comment>
<evidence type="ECO:0000256" key="1">
    <source>
        <dbReference type="ARBA" id="ARBA00022737"/>
    </source>
</evidence>
<keyword evidence="7" id="KW-1185">Reference proteome</keyword>
<evidence type="ECO:0000313" key="7">
    <source>
        <dbReference type="Proteomes" id="UP001552299"/>
    </source>
</evidence>